<proteinExistence type="predicted"/>
<evidence type="ECO:0008006" key="3">
    <source>
        <dbReference type="Google" id="ProtNLM"/>
    </source>
</evidence>
<dbReference type="PANTHER" id="PTHR31511">
    <property type="entry name" value="PROTEIN CBG23764"/>
    <property type="match status" value="1"/>
</dbReference>
<accession>A0AAV0VU03</accession>
<reference evidence="1 2" key="1">
    <citation type="submission" date="2023-01" db="EMBL/GenBank/DDBJ databases">
        <authorList>
            <person name="Whitehead M."/>
        </authorList>
    </citation>
    <scope>NUCLEOTIDE SEQUENCE [LARGE SCALE GENOMIC DNA]</scope>
</reference>
<gene>
    <name evidence="1" type="ORF">MEUPH1_LOCUS3159</name>
</gene>
<evidence type="ECO:0000313" key="2">
    <source>
        <dbReference type="Proteomes" id="UP001160148"/>
    </source>
</evidence>
<dbReference type="AlphaFoldDB" id="A0AAV0VU03"/>
<sequence>MVQKKLSYYTIYPIKVCELERTDHHDLLLFGEASGNEHYCRIINLSKLVGSQMSQNGHVVLICKRCFKSYFGINRRGVSAEQRLKDHKLNCNKNKPLLPVLASPNTFMKFENINRTRKHPFAIYADF</sequence>
<organism evidence="1 2">
    <name type="scientific">Macrosiphum euphorbiae</name>
    <name type="common">potato aphid</name>
    <dbReference type="NCBI Taxonomy" id="13131"/>
    <lineage>
        <taxon>Eukaryota</taxon>
        <taxon>Metazoa</taxon>
        <taxon>Ecdysozoa</taxon>
        <taxon>Arthropoda</taxon>
        <taxon>Hexapoda</taxon>
        <taxon>Insecta</taxon>
        <taxon>Pterygota</taxon>
        <taxon>Neoptera</taxon>
        <taxon>Paraneoptera</taxon>
        <taxon>Hemiptera</taxon>
        <taxon>Sternorrhyncha</taxon>
        <taxon>Aphidomorpha</taxon>
        <taxon>Aphidoidea</taxon>
        <taxon>Aphididae</taxon>
        <taxon>Macrosiphini</taxon>
        <taxon>Macrosiphum</taxon>
    </lineage>
</organism>
<dbReference type="EMBL" id="CARXXK010000001">
    <property type="protein sequence ID" value="CAI6346228.1"/>
    <property type="molecule type" value="Genomic_DNA"/>
</dbReference>
<keyword evidence="2" id="KW-1185">Reference proteome</keyword>
<protein>
    <recommendedName>
        <fullName evidence="3">GIY-YIG homing endonuclease</fullName>
    </recommendedName>
</protein>
<name>A0AAV0VU03_9HEMI</name>
<comment type="caution">
    <text evidence="1">The sequence shown here is derived from an EMBL/GenBank/DDBJ whole genome shotgun (WGS) entry which is preliminary data.</text>
</comment>
<dbReference type="Proteomes" id="UP001160148">
    <property type="component" value="Unassembled WGS sequence"/>
</dbReference>
<evidence type="ECO:0000313" key="1">
    <source>
        <dbReference type="EMBL" id="CAI6346228.1"/>
    </source>
</evidence>
<dbReference type="PANTHER" id="PTHR31511:SF12">
    <property type="entry name" value="RHO TERMINATION FACTOR N-TERMINAL DOMAIN-CONTAINING PROTEIN"/>
    <property type="match status" value="1"/>
</dbReference>